<accession>A0ABP9ZH98</accession>
<keyword evidence="11" id="KW-1185">Reference proteome</keyword>
<evidence type="ECO:0000256" key="5">
    <source>
        <dbReference type="ARBA" id="ARBA00020164"/>
    </source>
</evidence>
<gene>
    <name evidence="10" type="primary">budA</name>
    <name evidence="10" type="ORF">AP20H10_05370</name>
</gene>
<dbReference type="CDD" id="cd17299">
    <property type="entry name" value="acetolactate_decarboxylase"/>
    <property type="match status" value="1"/>
</dbReference>
<evidence type="ECO:0000256" key="3">
    <source>
        <dbReference type="ARBA" id="ARBA00007106"/>
    </source>
</evidence>
<dbReference type="PANTHER" id="PTHR35524">
    <property type="entry name" value="ALPHA-ACETOLACTATE DECARBOXYLASE"/>
    <property type="match status" value="1"/>
</dbReference>
<dbReference type="Proteomes" id="UP001438112">
    <property type="component" value="Unassembled WGS sequence"/>
</dbReference>
<keyword evidence="8 9" id="KW-0456">Lyase</keyword>
<evidence type="ECO:0000256" key="1">
    <source>
        <dbReference type="ARBA" id="ARBA00001784"/>
    </source>
</evidence>
<organism evidence="10 11">
    <name type="scientific">Apilactobacillus apinorum</name>
    <dbReference type="NCBI Taxonomy" id="1218495"/>
    <lineage>
        <taxon>Bacteria</taxon>
        <taxon>Bacillati</taxon>
        <taxon>Bacillota</taxon>
        <taxon>Bacilli</taxon>
        <taxon>Lactobacillales</taxon>
        <taxon>Lactobacillaceae</taxon>
        <taxon>Apilactobacillus</taxon>
    </lineage>
</organism>
<comment type="caution">
    <text evidence="10">The sequence shown here is derived from an EMBL/GenBank/DDBJ whole genome shotgun (WGS) entry which is preliminary data.</text>
</comment>
<keyword evidence="7 9" id="KW-0005">Acetoin biosynthesis</keyword>
<dbReference type="EMBL" id="BAABVV010000028">
    <property type="protein sequence ID" value="GAA6114174.1"/>
    <property type="molecule type" value="Genomic_DNA"/>
</dbReference>
<proteinExistence type="inferred from homology"/>
<sequence length="237" mass="25913">MNNVDSLYQYGTLALLVPGLFEGNLSLTDLLSHGDTGIGTGDGLDGELIILDGIAYQVDGNGNVNEVKEGFTVPFANVHQGAFKPLTDVDASLDASAFENKVLDATKWENTFFSVKAHGKFKFAQTRSINKQPKPYPGLVECANNQSVFKKEDVEGTIIGYYSPQIFNGAAVGGFHLHFLADDHSMGGHVMDFEMLSGNIEVQQFSKLEQELPVNNQDYMKHDFSKDDIQKAIGEAE</sequence>
<dbReference type="PANTHER" id="PTHR35524:SF1">
    <property type="entry name" value="ALPHA-ACETOLACTATE DECARBOXYLASE"/>
    <property type="match status" value="1"/>
</dbReference>
<evidence type="ECO:0000256" key="9">
    <source>
        <dbReference type="PIRNR" id="PIRNR001332"/>
    </source>
</evidence>
<evidence type="ECO:0000256" key="6">
    <source>
        <dbReference type="ARBA" id="ARBA00022793"/>
    </source>
</evidence>
<dbReference type="EC" id="4.1.1.5" evidence="4 9"/>
<evidence type="ECO:0000256" key="8">
    <source>
        <dbReference type="ARBA" id="ARBA00023239"/>
    </source>
</evidence>
<evidence type="ECO:0000313" key="11">
    <source>
        <dbReference type="Proteomes" id="UP001438112"/>
    </source>
</evidence>
<comment type="catalytic activity">
    <reaction evidence="1 9">
        <text>(2S)-2-acetolactate + H(+) = (R)-acetoin + CO2</text>
        <dbReference type="Rhea" id="RHEA:21580"/>
        <dbReference type="ChEBI" id="CHEBI:15378"/>
        <dbReference type="ChEBI" id="CHEBI:15686"/>
        <dbReference type="ChEBI" id="CHEBI:16526"/>
        <dbReference type="ChEBI" id="CHEBI:58476"/>
        <dbReference type="EC" id="4.1.1.5"/>
    </reaction>
</comment>
<dbReference type="RefSeq" id="WP_353317561.1">
    <property type="nucleotide sequence ID" value="NZ_BAABVV010000028.1"/>
</dbReference>
<dbReference type="PIRSF" id="PIRSF001332">
    <property type="entry name" value="Acetolac_decarb"/>
    <property type="match status" value="1"/>
</dbReference>
<evidence type="ECO:0000313" key="10">
    <source>
        <dbReference type="EMBL" id="GAA6114174.1"/>
    </source>
</evidence>
<reference evidence="10 11" key="1">
    <citation type="submission" date="2024-03" db="EMBL/GenBank/DDBJ databases">
        <title>Inconsistent identification of Apilactobacillus kunkeei-related strains obtained by well-developed overall genome related indices.</title>
        <authorList>
            <person name="Maeno S."/>
            <person name="Endo A."/>
        </authorList>
    </citation>
    <scope>NUCLEOTIDE SEQUENCE [LARGE SCALE GENOMIC DNA]</scope>
    <source>
        <strain evidence="10 11">20H-10</strain>
    </source>
</reference>
<protein>
    <recommendedName>
        <fullName evidence="5 9">Alpha-acetolactate decarboxylase</fullName>
        <ecNumber evidence="4 9">4.1.1.5</ecNumber>
    </recommendedName>
</protein>
<dbReference type="SUPFAM" id="SSF117856">
    <property type="entry name" value="AF0104/ALDC/Ptd012-like"/>
    <property type="match status" value="1"/>
</dbReference>
<keyword evidence="6 9" id="KW-0210">Decarboxylase</keyword>
<dbReference type="Gene3D" id="3.30.1330.80">
    <property type="entry name" value="Hypothetical protein, similar to alpha- acetolactate decarboxylase, domain 2"/>
    <property type="match status" value="2"/>
</dbReference>
<evidence type="ECO:0000256" key="7">
    <source>
        <dbReference type="ARBA" id="ARBA00023061"/>
    </source>
</evidence>
<dbReference type="Pfam" id="PF03306">
    <property type="entry name" value="AAL_decarboxy"/>
    <property type="match status" value="1"/>
</dbReference>
<name>A0ABP9ZH98_9LACO</name>
<evidence type="ECO:0000256" key="2">
    <source>
        <dbReference type="ARBA" id="ARBA00005170"/>
    </source>
</evidence>
<comment type="similarity">
    <text evidence="3 9">Belongs to the alpha-acetolactate decarboxylase family.</text>
</comment>
<dbReference type="InterPro" id="IPR005128">
    <property type="entry name" value="Acetolactate_a_deCO2ase"/>
</dbReference>
<dbReference type="NCBIfam" id="TIGR01252">
    <property type="entry name" value="acetolac_decarb"/>
    <property type="match status" value="1"/>
</dbReference>
<evidence type="ECO:0000256" key="4">
    <source>
        <dbReference type="ARBA" id="ARBA00013204"/>
    </source>
</evidence>
<comment type="pathway">
    <text evidence="2 9">Polyol metabolism; (R,R)-butane-2,3-diol biosynthesis; (R,R)-butane-2,3-diol from pyruvate: step 2/3.</text>
</comment>